<dbReference type="EMBL" id="PFQB01000030">
    <property type="protein sequence ID" value="PJA15007.1"/>
    <property type="molecule type" value="Genomic_DNA"/>
</dbReference>
<dbReference type="InterPro" id="IPR032790">
    <property type="entry name" value="GDE_C"/>
</dbReference>
<comment type="caution">
    <text evidence="2">The sequence shown here is derived from an EMBL/GenBank/DDBJ whole genome shotgun (WGS) entry which is preliminary data.</text>
</comment>
<accession>A0A2M7W2J5</accession>
<gene>
    <name evidence="2" type="ORF">COX64_01295</name>
</gene>
<dbReference type="InterPro" id="IPR008928">
    <property type="entry name" value="6-hairpin_glycosidase_sf"/>
</dbReference>
<evidence type="ECO:0000313" key="3">
    <source>
        <dbReference type="Proteomes" id="UP000228952"/>
    </source>
</evidence>
<dbReference type="AlphaFoldDB" id="A0A2M7W2J5"/>
<sequence length="373" mass="43463">MAASSIEEIASNSLADCATEIGYTAGKHHFVDLWARDSLFACLGDLTSSATKNTIATFFRCQRKDGLIPYRIRRSSLSIKKYFGKPDFLKKPIADFRSFQSGGTVLDGGVMLLFLLGEYVKETGDTALSEKYYTQTELLISFYFNKFGTELLSEWSLCEWADAVMKMGKVLYTNVMYVLALRAFLQIQQRLGKVDELFETKHKVIEEKFEKEFWNGSYYADWIDYKRQDYLASFPNLLAVYFDVASKEQSELIFSEVTNKCRKELGILSNYPRYPFWRIPLQNLLLGLADYHNGIFWWQPWTFYVLAAYRLNKTTIYKTELTKIAATVSKYDLIYENYEKDWNFVNRRFYKAEGPFAWSSGLILYMLRQTNSL</sequence>
<evidence type="ECO:0000313" key="2">
    <source>
        <dbReference type="EMBL" id="PJA15007.1"/>
    </source>
</evidence>
<organism evidence="2 3">
    <name type="scientific">Candidatus Dojkabacteria bacterium CG_4_10_14_0_2_um_filter_Dojkabacteria_WS6_41_15</name>
    <dbReference type="NCBI Taxonomy" id="2014249"/>
    <lineage>
        <taxon>Bacteria</taxon>
        <taxon>Candidatus Dojkabacteria</taxon>
    </lineage>
</organism>
<evidence type="ECO:0000259" key="1">
    <source>
        <dbReference type="Pfam" id="PF06202"/>
    </source>
</evidence>
<dbReference type="Proteomes" id="UP000228952">
    <property type="component" value="Unassembled WGS sequence"/>
</dbReference>
<dbReference type="GO" id="GO:0005975">
    <property type="term" value="P:carbohydrate metabolic process"/>
    <property type="evidence" value="ECO:0007669"/>
    <property type="project" value="InterPro"/>
</dbReference>
<dbReference type="SUPFAM" id="SSF48208">
    <property type="entry name" value="Six-hairpin glycosidases"/>
    <property type="match status" value="1"/>
</dbReference>
<name>A0A2M7W2J5_9BACT</name>
<reference evidence="3" key="1">
    <citation type="submission" date="2017-09" db="EMBL/GenBank/DDBJ databases">
        <title>Depth-based differentiation of microbial function through sediment-hosted aquifers and enrichment of novel symbionts in the deep terrestrial subsurface.</title>
        <authorList>
            <person name="Probst A.J."/>
            <person name="Ladd B."/>
            <person name="Jarett J.K."/>
            <person name="Geller-Mcgrath D.E."/>
            <person name="Sieber C.M.K."/>
            <person name="Emerson J.B."/>
            <person name="Anantharaman K."/>
            <person name="Thomas B.C."/>
            <person name="Malmstrom R."/>
            <person name="Stieglmeier M."/>
            <person name="Klingl A."/>
            <person name="Woyke T."/>
            <person name="Ryan C.M."/>
            <person name="Banfield J.F."/>
        </authorList>
    </citation>
    <scope>NUCLEOTIDE SEQUENCE [LARGE SCALE GENOMIC DNA]</scope>
</reference>
<protein>
    <recommendedName>
        <fullName evidence="1">Glycogen debranching enzyme C-terminal domain-containing protein</fullName>
    </recommendedName>
</protein>
<proteinExistence type="predicted"/>
<dbReference type="InterPro" id="IPR012341">
    <property type="entry name" value="6hp_glycosidase-like_sf"/>
</dbReference>
<dbReference type="Pfam" id="PF06202">
    <property type="entry name" value="GDE_C"/>
    <property type="match status" value="1"/>
</dbReference>
<dbReference type="Gene3D" id="1.50.10.10">
    <property type="match status" value="1"/>
</dbReference>
<feature type="domain" description="Glycogen debranching enzyme C-terminal" evidence="1">
    <location>
        <begin position="168"/>
        <end position="332"/>
    </location>
</feature>